<dbReference type="RefSeq" id="WP_406696089.1">
    <property type="nucleotide sequence ID" value="NZ_CP155447.1"/>
</dbReference>
<dbReference type="Gene3D" id="3.30.460.80">
    <property type="entry name" value="NADH:ubiquinone oxidoreductase, 30kDa subunit"/>
    <property type="match status" value="1"/>
</dbReference>
<comment type="subcellular location">
    <subcellularLocation>
        <location evidence="3">Cell membrane</location>
        <topology evidence="3">Peripheral membrane protein</topology>
        <orientation evidence="3">Cytoplasmic side</orientation>
    </subcellularLocation>
</comment>
<comment type="similarity">
    <text evidence="1 3 4">Belongs to the complex I 30 kDa subunit family.</text>
</comment>
<dbReference type="InterPro" id="IPR010218">
    <property type="entry name" value="NADH_DH_suC"/>
</dbReference>
<proteinExistence type="inferred from homology"/>
<name>A0AAU7CDU9_9BACT</name>
<dbReference type="PANTHER" id="PTHR10884:SF14">
    <property type="entry name" value="NADH DEHYDROGENASE [UBIQUINONE] IRON-SULFUR PROTEIN 3, MITOCHONDRIAL"/>
    <property type="match status" value="1"/>
</dbReference>
<dbReference type="GO" id="GO:0005886">
    <property type="term" value="C:plasma membrane"/>
    <property type="evidence" value="ECO:0007669"/>
    <property type="project" value="UniProtKB-SubCell"/>
</dbReference>
<dbReference type="GO" id="GO:0050136">
    <property type="term" value="F:NADH dehydrogenase (quinone) (non-electrogenic) activity"/>
    <property type="evidence" value="ECO:0007669"/>
    <property type="project" value="UniProtKB-UniRule"/>
</dbReference>
<keyword evidence="3 5" id="KW-0874">Quinone</keyword>
<dbReference type="Pfam" id="PF00329">
    <property type="entry name" value="Complex1_30kDa"/>
    <property type="match status" value="1"/>
</dbReference>
<evidence type="ECO:0000313" key="7">
    <source>
        <dbReference type="EMBL" id="XBH03355.1"/>
    </source>
</evidence>
<keyword evidence="3" id="KW-1003">Cell membrane</keyword>
<organism evidence="7">
    <name type="scientific">Singulisphaera sp. Ch08</name>
    <dbReference type="NCBI Taxonomy" id="3120278"/>
    <lineage>
        <taxon>Bacteria</taxon>
        <taxon>Pseudomonadati</taxon>
        <taxon>Planctomycetota</taxon>
        <taxon>Planctomycetia</taxon>
        <taxon>Isosphaerales</taxon>
        <taxon>Isosphaeraceae</taxon>
        <taxon>Singulisphaera</taxon>
    </lineage>
</organism>
<keyword evidence="2 3" id="KW-0813">Transport</keyword>
<dbReference type="EMBL" id="CP155447">
    <property type="protein sequence ID" value="XBH03355.1"/>
    <property type="molecule type" value="Genomic_DNA"/>
</dbReference>
<comment type="subunit">
    <text evidence="3">NDH-1 is composed of 14 different subunits. Subunits NuoB, C, D, E, F, and G constitute the peripheral sector of the complex.</text>
</comment>
<feature type="domain" description="NADH:ubiquinone oxidoreductase 30kDa subunit" evidence="6">
    <location>
        <begin position="40"/>
        <end position="163"/>
    </location>
</feature>
<evidence type="ECO:0000256" key="4">
    <source>
        <dbReference type="RuleBase" id="RU003456"/>
    </source>
</evidence>
<dbReference type="InterPro" id="IPR001268">
    <property type="entry name" value="NADH_UbQ_OxRdtase_30kDa_su"/>
</dbReference>
<keyword evidence="3 4" id="KW-1278">Translocase</keyword>
<dbReference type="PROSITE" id="PS00542">
    <property type="entry name" value="COMPLEX1_30K"/>
    <property type="match status" value="1"/>
</dbReference>
<evidence type="ECO:0000256" key="1">
    <source>
        <dbReference type="ARBA" id="ARBA00007569"/>
    </source>
</evidence>
<dbReference type="GO" id="GO:0008137">
    <property type="term" value="F:NADH dehydrogenase (ubiquinone) activity"/>
    <property type="evidence" value="ECO:0007669"/>
    <property type="project" value="InterPro"/>
</dbReference>
<evidence type="ECO:0000259" key="6">
    <source>
        <dbReference type="Pfam" id="PF00329"/>
    </source>
</evidence>
<reference evidence="7" key="1">
    <citation type="submission" date="2024-05" db="EMBL/GenBank/DDBJ databases">
        <title>Planctomycetes of the genus Singulisphaera possess chitinolytic capabilities.</title>
        <authorList>
            <person name="Ivanova A."/>
        </authorList>
    </citation>
    <scope>NUCLEOTIDE SEQUENCE</scope>
    <source>
        <strain evidence="7">Ch08T</strain>
    </source>
</reference>
<comment type="catalytic activity">
    <reaction evidence="3 5">
        <text>a quinone + NADH + 5 H(+)(in) = a quinol + NAD(+) + 4 H(+)(out)</text>
        <dbReference type="Rhea" id="RHEA:57888"/>
        <dbReference type="ChEBI" id="CHEBI:15378"/>
        <dbReference type="ChEBI" id="CHEBI:24646"/>
        <dbReference type="ChEBI" id="CHEBI:57540"/>
        <dbReference type="ChEBI" id="CHEBI:57945"/>
        <dbReference type="ChEBI" id="CHEBI:132124"/>
    </reaction>
</comment>
<dbReference type="InterPro" id="IPR020396">
    <property type="entry name" value="NADH_UbQ_OxRdtase_CS"/>
</dbReference>
<keyword evidence="3" id="KW-0472">Membrane</keyword>
<comment type="function">
    <text evidence="3">NDH-1 shuttles electrons from NADH, via FMN and iron-sulfur (Fe-S) centers, to quinones in the respiratory chain. The immediate electron acceptor for the enzyme in this species is believed to be ubiquinone. Couples the redox reaction to proton translocation (for every two electrons transferred, four hydrogen ions are translocated across the cytoplasmic membrane), and thus conserves the redox energy in a proton gradient.</text>
</comment>
<dbReference type="HAMAP" id="MF_01357">
    <property type="entry name" value="NDH1_NuoC"/>
    <property type="match status" value="1"/>
</dbReference>
<gene>
    <name evidence="3" type="primary">nuoC</name>
    <name evidence="7" type="ORF">V5E97_34355</name>
</gene>
<keyword evidence="3 4" id="KW-0520">NAD</keyword>
<sequence length="177" mass="20241">MNTETTTPVDPHAATLATLDGIFGEGVYRLTRFRDNLRFHVGSDRLVDLLRSLKEQCGFAMLSELGGADYLGYPDRTGPRFEVHYVLRNLETAEFVVVKVALDDPEPTLPTVVPLWLGADWMEREVFDMYGIKFAGHPDLRRILMPDEFTAFPLRKDYPLRGRGERHNFPRLTRGES</sequence>
<evidence type="ECO:0000256" key="3">
    <source>
        <dbReference type="HAMAP-Rule" id="MF_01357"/>
    </source>
</evidence>
<evidence type="ECO:0000256" key="2">
    <source>
        <dbReference type="ARBA" id="ARBA00022448"/>
    </source>
</evidence>
<dbReference type="SUPFAM" id="SSF143243">
    <property type="entry name" value="Nqo5-like"/>
    <property type="match status" value="1"/>
</dbReference>
<dbReference type="InterPro" id="IPR037232">
    <property type="entry name" value="NADH_quin_OxRdtase_su_C/D-like"/>
</dbReference>
<dbReference type="AlphaFoldDB" id="A0AAU7CDU9"/>
<evidence type="ECO:0000256" key="5">
    <source>
        <dbReference type="RuleBase" id="RU003582"/>
    </source>
</evidence>
<dbReference type="PANTHER" id="PTHR10884">
    <property type="entry name" value="NADH DEHYDROGENASE UBIQUINONE IRON-SULFUR PROTEIN 3"/>
    <property type="match status" value="1"/>
</dbReference>
<dbReference type="EC" id="7.1.1.-" evidence="3"/>
<protein>
    <recommendedName>
        <fullName evidence="3">NADH-quinone oxidoreductase subunit C</fullName>
        <ecNumber evidence="3">7.1.1.-</ecNumber>
    </recommendedName>
    <alternativeName>
        <fullName evidence="3">NADH dehydrogenase I subunit C</fullName>
    </alternativeName>
    <alternativeName>
        <fullName evidence="3">NDH-1 subunit C</fullName>
    </alternativeName>
</protein>
<keyword evidence="3" id="KW-0830">Ubiquinone</keyword>
<accession>A0AAU7CDU9</accession>
<dbReference type="NCBIfam" id="TIGR01961">
    <property type="entry name" value="NuoC_fam"/>
    <property type="match status" value="1"/>
</dbReference>
<dbReference type="GO" id="GO:0048038">
    <property type="term" value="F:quinone binding"/>
    <property type="evidence" value="ECO:0007669"/>
    <property type="project" value="UniProtKB-KW"/>
</dbReference>